<keyword evidence="5" id="KW-1185">Reference proteome</keyword>
<feature type="domain" description="YprB ribonuclease H-like" evidence="3">
    <location>
        <begin position="137"/>
        <end position="302"/>
    </location>
</feature>
<dbReference type="InterPro" id="IPR012337">
    <property type="entry name" value="RNaseH-like_sf"/>
</dbReference>
<name>A0A3A6PCP1_9BACL</name>
<dbReference type="InterPro" id="IPR036397">
    <property type="entry name" value="RNaseH_sf"/>
</dbReference>
<dbReference type="InterPro" id="IPR038720">
    <property type="entry name" value="YprB_RNase_H-like_dom"/>
</dbReference>
<dbReference type="AlphaFoldDB" id="A0A3A6PCP1"/>
<dbReference type="OrthoDB" id="9790530at2"/>
<dbReference type="PANTHER" id="PTHR38462">
    <property type="entry name" value="EXONUCLEASE-LIKE PROTEIN"/>
    <property type="match status" value="1"/>
</dbReference>
<gene>
    <name evidence="4" type="ORF">D3P09_22500</name>
</gene>
<dbReference type="PANTHER" id="PTHR38462:SF1">
    <property type="entry name" value="YPRB RIBONUCLEASE H-LIKE DOMAIN-CONTAINING PROTEIN"/>
    <property type="match status" value="1"/>
</dbReference>
<dbReference type="RefSeq" id="WP_120113664.1">
    <property type="nucleotide sequence ID" value="NZ_QXQB01000005.1"/>
</dbReference>
<dbReference type="SUPFAM" id="SSF48452">
    <property type="entry name" value="TPR-like"/>
    <property type="match status" value="1"/>
</dbReference>
<dbReference type="Gene3D" id="1.25.40.10">
    <property type="entry name" value="Tetratricopeptide repeat domain"/>
    <property type="match status" value="1"/>
</dbReference>
<reference evidence="4 5" key="1">
    <citation type="submission" date="2018-09" db="EMBL/GenBank/DDBJ databases">
        <title>Paenibacillus aracenensis nov. sp. isolated from a cave in southern Spain.</title>
        <authorList>
            <person name="Jurado V."/>
            <person name="Gutierrez-Patricio S."/>
            <person name="Gonzalez-Pimentel J.L."/>
            <person name="Miller A.Z."/>
            <person name="Laiz L."/>
            <person name="Saiz-Jimenez C."/>
        </authorList>
    </citation>
    <scope>NUCLEOTIDE SEQUENCE [LARGE SCALE GENOMIC DNA]</scope>
    <source>
        <strain evidence="4 5">JCM 19203</strain>
    </source>
</reference>
<keyword evidence="1" id="KW-0175">Coiled coil</keyword>
<sequence length="466" mass="52601">MSGLRDRMNRLRASAAGMQPAQPASVVHSASVDALPILPDHEADSYPTDIQPMKSTHLAEPTSLSEEADNEEQLHPGWSAFGVTVCRNEAGSYLIRRTLYPLDHRHGTHAVGELREAAAGLSPFHPAAGDPAPESILYLDLETTGLGVGTGNVPFMIGIGYLSGNSFVVEQTLIRHPAEEFAMLSDLQKKLRNYTYLATYNGKTFDWPLVQNRMIMNAIRLKDWSPLHLDFLHPSRSIWRNTLASCRLSHIEEERLGITRTDDVPGSLAPQLYFQYLSDGDPAPLEGVFRHNESDLLSLACLSIRFGWLLQEQIFRRIPYPEEAEELVRTGLWLNRMGMNGLPETLYDRAIRHEKAAPSPLLMLAASDKKAGNWERAVLLWQKAIVQAGAQFHEDVIEACIELAMYYEHRTKELESALAFALRALERHERLTLFGQRNRKHQSDQDSLRNRAARLRRKLDRRGIES</sequence>
<dbReference type="Gene3D" id="3.30.420.10">
    <property type="entry name" value="Ribonuclease H-like superfamily/Ribonuclease H"/>
    <property type="match status" value="1"/>
</dbReference>
<evidence type="ECO:0000256" key="1">
    <source>
        <dbReference type="SAM" id="Coils"/>
    </source>
</evidence>
<proteinExistence type="predicted"/>
<comment type="caution">
    <text evidence="4">The sequence shown here is derived from an EMBL/GenBank/DDBJ whole genome shotgun (WGS) entry which is preliminary data.</text>
</comment>
<dbReference type="GO" id="GO:0003676">
    <property type="term" value="F:nucleic acid binding"/>
    <property type="evidence" value="ECO:0007669"/>
    <property type="project" value="InterPro"/>
</dbReference>
<dbReference type="InterPro" id="IPR011990">
    <property type="entry name" value="TPR-like_helical_dom_sf"/>
</dbReference>
<dbReference type="Pfam" id="PF13482">
    <property type="entry name" value="RNase_H_2"/>
    <property type="match status" value="1"/>
</dbReference>
<evidence type="ECO:0000256" key="2">
    <source>
        <dbReference type="SAM" id="MobiDB-lite"/>
    </source>
</evidence>
<accession>A0A3A6PCP1</accession>
<dbReference type="SUPFAM" id="SSF53098">
    <property type="entry name" value="Ribonuclease H-like"/>
    <property type="match status" value="1"/>
</dbReference>
<feature type="coiled-coil region" evidence="1">
    <location>
        <begin position="411"/>
        <end position="458"/>
    </location>
</feature>
<dbReference type="EMBL" id="QXQB01000005">
    <property type="protein sequence ID" value="RJX37740.1"/>
    <property type="molecule type" value="Genomic_DNA"/>
</dbReference>
<feature type="region of interest" description="Disordered" evidence="2">
    <location>
        <begin position="39"/>
        <end position="72"/>
    </location>
</feature>
<dbReference type="Proteomes" id="UP000267798">
    <property type="component" value="Unassembled WGS sequence"/>
</dbReference>
<evidence type="ECO:0000259" key="3">
    <source>
        <dbReference type="Pfam" id="PF13482"/>
    </source>
</evidence>
<protein>
    <recommendedName>
        <fullName evidence="3">YprB ribonuclease H-like domain-containing protein</fullName>
    </recommendedName>
</protein>
<evidence type="ECO:0000313" key="5">
    <source>
        <dbReference type="Proteomes" id="UP000267798"/>
    </source>
</evidence>
<evidence type="ECO:0000313" key="4">
    <source>
        <dbReference type="EMBL" id="RJX37740.1"/>
    </source>
</evidence>
<organism evidence="4 5">
    <name type="scientific">Paenibacillus pinisoli</name>
    <dbReference type="NCBI Taxonomy" id="1276110"/>
    <lineage>
        <taxon>Bacteria</taxon>
        <taxon>Bacillati</taxon>
        <taxon>Bacillota</taxon>
        <taxon>Bacilli</taxon>
        <taxon>Bacillales</taxon>
        <taxon>Paenibacillaceae</taxon>
        <taxon>Paenibacillus</taxon>
    </lineage>
</organism>